<keyword evidence="2" id="KW-1185">Reference proteome</keyword>
<accession>A0ACC5PMD9</accession>
<organism evidence="1 2">
    <name type="scientific">Enterobacter agglomerans</name>
    <name type="common">Erwinia herbicola</name>
    <name type="synonym">Pantoea agglomerans</name>
    <dbReference type="NCBI Taxonomy" id="549"/>
    <lineage>
        <taxon>Bacteria</taxon>
        <taxon>Pseudomonadati</taxon>
        <taxon>Pseudomonadota</taxon>
        <taxon>Gammaproteobacteria</taxon>
        <taxon>Enterobacterales</taxon>
        <taxon>Erwiniaceae</taxon>
        <taxon>Pantoea</taxon>
        <taxon>Pantoea agglomerans group</taxon>
    </lineage>
</organism>
<sequence length="245" mass="27543">MRYFLYWVSFIFLFNAAELHATIMPLQDRVLFSSKDSGRRLLIVNNDSQAPVLLQSWVDDGSAGDINKEKNYPFAIIPAVARMTPGKILNLKILPTEKILDLPRDRESVFWINLYEIPGVKSSQQEKTANKIEVGLNTQLRITYRPFNSSMDINSIGGAINVRIADNGHSLELSNPTPYFVTPVSLKVTSLAGEQSLKLGMDRMIAPYDNKGFSLPEVIKNKKMTVEYTLVDDVGKEAVFTKNLN</sequence>
<dbReference type="Proteomes" id="UP000610459">
    <property type="component" value="Unassembled WGS sequence"/>
</dbReference>
<evidence type="ECO:0000313" key="1">
    <source>
        <dbReference type="EMBL" id="MBD8126174.1"/>
    </source>
</evidence>
<dbReference type="EMBL" id="JACYNR010000004">
    <property type="protein sequence ID" value="MBD8126174.1"/>
    <property type="molecule type" value="Genomic_DNA"/>
</dbReference>
<gene>
    <name evidence="1" type="ORF">IFT41_08620</name>
</gene>
<protein>
    <submittedName>
        <fullName evidence="1">Molecular chaperone</fullName>
    </submittedName>
</protein>
<evidence type="ECO:0000313" key="2">
    <source>
        <dbReference type="Proteomes" id="UP000610459"/>
    </source>
</evidence>
<reference evidence="1 2" key="1">
    <citation type="journal article" date="2020" name="FEMS Microbiol. Ecol.">
        <title>Temporal dynamics of bacterial communities during seed development and maturation.</title>
        <authorList>
            <person name="Chesneau G."/>
            <person name="Torres-Cortes G."/>
            <person name="Briand M."/>
            <person name="Darrasse A."/>
            <person name="Preveaux A."/>
            <person name="Marais C."/>
            <person name="Jacques M.A."/>
            <person name="Shade A."/>
            <person name="Barret M."/>
        </authorList>
    </citation>
    <scope>NUCLEOTIDE SEQUENCE [LARGE SCALE GENOMIC DNA]</scope>
    <source>
        <strain evidence="1 2">CFBP13709</strain>
    </source>
</reference>
<comment type="caution">
    <text evidence="1">The sequence shown here is derived from an EMBL/GenBank/DDBJ whole genome shotgun (WGS) entry which is preliminary data.</text>
</comment>
<name>A0ACC5PMD9_ENTAG</name>
<proteinExistence type="predicted"/>